<dbReference type="Pfam" id="PF12651">
    <property type="entry name" value="RHH_3"/>
    <property type="match status" value="1"/>
</dbReference>
<protein>
    <recommendedName>
        <fullName evidence="1">Predicted DNA-binding protein ribbon-helix-helix domain-containing protein</fullName>
    </recommendedName>
</protein>
<accession>A0A2R7Y9F2</accession>
<dbReference type="InterPro" id="IPR050192">
    <property type="entry name" value="CopG/NikR_regulator"/>
</dbReference>
<dbReference type="GO" id="GO:0003677">
    <property type="term" value="F:DNA binding"/>
    <property type="evidence" value="ECO:0007669"/>
    <property type="project" value="TreeGrafter"/>
</dbReference>
<organism evidence="2 3">
    <name type="scientific">Zestosphaera tikiterensis</name>
    <dbReference type="NCBI Taxonomy" id="1973259"/>
    <lineage>
        <taxon>Archaea</taxon>
        <taxon>Thermoproteota</taxon>
        <taxon>Thermoprotei</taxon>
        <taxon>Desulfurococcales</taxon>
        <taxon>Desulfurococcaceae</taxon>
        <taxon>Zestosphaera</taxon>
    </lineage>
</organism>
<dbReference type="PANTHER" id="PTHR34719">
    <property type="entry name" value="NICKEL-RESPONSIVE REGULATOR"/>
    <property type="match status" value="1"/>
</dbReference>
<name>A0A2R7Y9F2_9CREN</name>
<dbReference type="Gene3D" id="3.30.70.1150">
    <property type="entry name" value="ACT-like. Chain A, domain 2"/>
    <property type="match status" value="1"/>
</dbReference>
<dbReference type="SUPFAM" id="SSF47598">
    <property type="entry name" value="Ribbon-helix-helix"/>
    <property type="match status" value="1"/>
</dbReference>
<evidence type="ECO:0000259" key="1">
    <source>
        <dbReference type="Pfam" id="PF12651"/>
    </source>
</evidence>
<dbReference type="GO" id="GO:0006355">
    <property type="term" value="P:regulation of DNA-templated transcription"/>
    <property type="evidence" value="ECO:0007669"/>
    <property type="project" value="InterPro"/>
</dbReference>
<dbReference type="SUPFAM" id="SSF55021">
    <property type="entry name" value="ACT-like"/>
    <property type="match status" value="1"/>
</dbReference>
<evidence type="ECO:0000313" key="2">
    <source>
        <dbReference type="EMBL" id="PUA33949.1"/>
    </source>
</evidence>
<comment type="caution">
    <text evidence="2">The sequence shown here is derived from an EMBL/GenBank/DDBJ whole genome shotgun (WGS) entry which is preliminary data.</text>
</comment>
<dbReference type="AlphaFoldDB" id="A0A2R7Y9F2"/>
<dbReference type="PANTHER" id="PTHR34719:SF2">
    <property type="entry name" value="NICKEL-RESPONSIVE REGULATOR"/>
    <property type="match status" value="1"/>
</dbReference>
<dbReference type="Proteomes" id="UP000244093">
    <property type="component" value="Unassembled WGS sequence"/>
</dbReference>
<dbReference type="InterPro" id="IPR027271">
    <property type="entry name" value="Acetolactate_synth/TF_NikR_C"/>
</dbReference>
<dbReference type="InterPro" id="IPR038733">
    <property type="entry name" value="Predicted_DNA_bind_prot_RHH"/>
</dbReference>
<proteinExistence type="predicted"/>
<dbReference type="InterPro" id="IPR045865">
    <property type="entry name" value="ACT-like_dom_sf"/>
</dbReference>
<sequence length="123" mass="13631">MKKRFGVSLSEGTTQDLNAVASKLGCNRSAIVEKAVELYLTELKHASEEHTCLGVMIITKKSSNVPIENVYEEFKDVISGYTHYHVRNTCVDVVLTAGSSSRILELRKNLEGCGCLVKYVILH</sequence>
<reference evidence="2 3" key="1">
    <citation type="journal article" date="2018" name="Syst. Appl. Microbiol.">
        <title>A new symbiotic nanoarchaeote (Candidatus Nanoclepta minutus) and its host (Zestosphaera tikiterensis gen. nov., sp. nov.) from a New Zealand hot spring.</title>
        <authorList>
            <person name="St John E."/>
            <person name="Liu Y."/>
            <person name="Podar M."/>
            <person name="Stott M.B."/>
            <person name="Meneghin J."/>
            <person name="Chen Z."/>
            <person name="Lagutin K."/>
            <person name="Mitchell K."/>
            <person name="Reysenbach A.L."/>
        </authorList>
    </citation>
    <scope>NUCLEOTIDE SEQUENCE [LARGE SCALE GENOMIC DNA]</scope>
    <source>
        <strain evidence="2">NZ3</strain>
    </source>
</reference>
<dbReference type="EMBL" id="NBVN01000001">
    <property type="protein sequence ID" value="PUA33949.1"/>
    <property type="molecule type" value="Genomic_DNA"/>
</dbReference>
<evidence type="ECO:0000313" key="3">
    <source>
        <dbReference type="Proteomes" id="UP000244093"/>
    </source>
</evidence>
<feature type="domain" description="Predicted DNA-binding protein ribbon-helix-helix" evidence="1">
    <location>
        <begin position="1"/>
        <end position="41"/>
    </location>
</feature>
<gene>
    <name evidence="2" type="ORF">B7O98_00580</name>
</gene>
<dbReference type="InterPro" id="IPR010985">
    <property type="entry name" value="Ribbon_hlx_hlx"/>
</dbReference>